<evidence type="ECO:0000259" key="2">
    <source>
        <dbReference type="Pfam" id="PF09350"/>
    </source>
</evidence>
<dbReference type="Pfam" id="PF09350">
    <property type="entry name" value="DJC28_CD"/>
    <property type="match status" value="1"/>
</dbReference>
<dbReference type="Proteomes" id="UP001310890">
    <property type="component" value="Unassembled WGS sequence"/>
</dbReference>
<dbReference type="AlphaFoldDB" id="A0AAN7YRX6"/>
<evidence type="ECO:0000313" key="3">
    <source>
        <dbReference type="EMBL" id="KAK5113822.1"/>
    </source>
</evidence>
<dbReference type="PANTHER" id="PTHR39394:SF1">
    <property type="entry name" value="DNAJ HOMOLOGUE SUBFAMILY C MEMBER 28 CONSERVED DOMAIN-CONTAINING PROTEIN"/>
    <property type="match status" value="1"/>
</dbReference>
<sequence length="524" mass="58229">MISWRCYASNAPSPKQDGGDEGKDRVNEEDVRGALSRRLEQMSEESVETGGRSARKAVEEAGFGDELKRRLEEKIAGASFRSNNATAFAEAGLSSAAGKGTRDIAAAQPWTGDESVADASLRMLTDAYKPLRGPPKVPGVRLPTKIDTGRASNPVGRGVRIASARDNVSAYAVTNDPGLSEEERKKLRAQLKARFQPGARAVPATVQGLQSLANERIEDAIARGQFKNLPRGKAVERDPRADNPFLDTTEYFLNKMIQKQEIVPPWIEKQQELVSTSTKFRGRLRADWRRHVARSIAARGGPLIHQLRLAEEYAFAEFIENPPKKKVEKLNTTDEAGQLSQLTLTDELRSFPMPIDDNLESQLEIMEQTFDDHGNVKKPTESVKITLELPSIPAAPPPQRQPTVPPFRDPVWEATEGSYLRRAVDNLNSITRSYNLMAPELAKKPYFSLERELKACYADVAPTVAKVIRDRAMAPKIKGVEVVGHTPGGVLDKFAMDRAKHVYDDRKPQYGFKEFWRDLFGAKA</sequence>
<organism evidence="3 4">
    <name type="scientific">Meristemomyces frigidus</name>
    <dbReference type="NCBI Taxonomy" id="1508187"/>
    <lineage>
        <taxon>Eukaryota</taxon>
        <taxon>Fungi</taxon>
        <taxon>Dikarya</taxon>
        <taxon>Ascomycota</taxon>
        <taxon>Pezizomycotina</taxon>
        <taxon>Dothideomycetes</taxon>
        <taxon>Dothideomycetidae</taxon>
        <taxon>Mycosphaerellales</taxon>
        <taxon>Teratosphaeriaceae</taxon>
        <taxon>Meristemomyces</taxon>
    </lineage>
</organism>
<dbReference type="EMBL" id="JAVRRL010000021">
    <property type="protein sequence ID" value="KAK5113822.1"/>
    <property type="molecule type" value="Genomic_DNA"/>
</dbReference>
<comment type="caution">
    <text evidence="3">The sequence shown here is derived from an EMBL/GenBank/DDBJ whole genome shotgun (WGS) entry which is preliminary data.</text>
</comment>
<evidence type="ECO:0000313" key="4">
    <source>
        <dbReference type="Proteomes" id="UP001310890"/>
    </source>
</evidence>
<proteinExistence type="predicted"/>
<feature type="domain" description="DnaJ homologue subfamily C member 28 conserved" evidence="2">
    <location>
        <begin position="212"/>
        <end position="281"/>
    </location>
</feature>
<name>A0AAN7YRX6_9PEZI</name>
<dbReference type="InterPro" id="IPR018961">
    <property type="entry name" value="DnaJ_homolog_subfam-C_membr-28"/>
</dbReference>
<gene>
    <name evidence="3" type="ORF">LTR62_003206</name>
</gene>
<feature type="compositionally biased region" description="Basic and acidic residues" evidence="1">
    <location>
        <begin position="17"/>
        <end position="41"/>
    </location>
</feature>
<protein>
    <recommendedName>
        <fullName evidence="2">DnaJ homologue subfamily C member 28 conserved domain-containing protein</fullName>
    </recommendedName>
</protein>
<evidence type="ECO:0000256" key="1">
    <source>
        <dbReference type="SAM" id="MobiDB-lite"/>
    </source>
</evidence>
<feature type="region of interest" description="Disordered" evidence="1">
    <location>
        <begin position="1"/>
        <end position="60"/>
    </location>
</feature>
<feature type="region of interest" description="Disordered" evidence="1">
    <location>
        <begin position="130"/>
        <end position="154"/>
    </location>
</feature>
<reference evidence="3" key="1">
    <citation type="submission" date="2023-08" db="EMBL/GenBank/DDBJ databases">
        <title>Black Yeasts Isolated from many extreme environments.</title>
        <authorList>
            <person name="Coleine C."/>
            <person name="Stajich J.E."/>
            <person name="Selbmann L."/>
        </authorList>
    </citation>
    <scope>NUCLEOTIDE SEQUENCE</scope>
    <source>
        <strain evidence="3">CCFEE 5401</strain>
    </source>
</reference>
<accession>A0AAN7YRX6</accession>
<dbReference type="PANTHER" id="PTHR39394">
    <property type="entry name" value="YALI0E31793P"/>
    <property type="match status" value="1"/>
</dbReference>